<keyword evidence="3" id="KW-1185">Reference proteome</keyword>
<evidence type="ECO:0000256" key="1">
    <source>
        <dbReference type="SAM" id="Phobius"/>
    </source>
</evidence>
<dbReference type="Proteomes" id="UP001159405">
    <property type="component" value="Unassembled WGS sequence"/>
</dbReference>
<keyword evidence="1" id="KW-0812">Transmembrane</keyword>
<reference evidence="2 3" key="1">
    <citation type="submission" date="2022-05" db="EMBL/GenBank/DDBJ databases">
        <authorList>
            <consortium name="Genoscope - CEA"/>
            <person name="William W."/>
        </authorList>
    </citation>
    <scope>NUCLEOTIDE SEQUENCE [LARGE SCALE GENOMIC DNA]</scope>
</reference>
<dbReference type="EMBL" id="CALNXK010000017">
    <property type="protein sequence ID" value="CAH3104539.1"/>
    <property type="molecule type" value="Genomic_DNA"/>
</dbReference>
<feature type="transmembrane region" description="Helical" evidence="1">
    <location>
        <begin position="98"/>
        <end position="128"/>
    </location>
</feature>
<proteinExistence type="predicted"/>
<name>A0ABN8NCW5_9CNID</name>
<evidence type="ECO:0000313" key="2">
    <source>
        <dbReference type="EMBL" id="CAH3104539.1"/>
    </source>
</evidence>
<keyword evidence="1" id="KW-1133">Transmembrane helix</keyword>
<organism evidence="2 3">
    <name type="scientific">Porites lobata</name>
    <dbReference type="NCBI Taxonomy" id="104759"/>
    <lineage>
        <taxon>Eukaryota</taxon>
        <taxon>Metazoa</taxon>
        <taxon>Cnidaria</taxon>
        <taxon>Anthozoa</taxon>
        <taxon>Hexacorallia</taxon>
        <taxon>Scleractinia</taxon>
        <taxon>Fungiina</taxon>
        <taxon>Poritidae</taxon>
        <taxon>Porites</taxon>
    </lineage>
</organism>
<gene>
    <name evidence="2" type="ORF">PLOB_00012560</name>
</gene>
<protein>
    <submittedName>
        <fullName evidence="2">Uncharacterized protein</fullName>
    </submittedName>
</protein>
<comment type="caution">
    <text evidence="2">The sequence shown here is derived from an EMBL/GenBank/DDBJ whole genome shotgun (WGS) entry which is preliminary data.</text>
</comment>
<evidence type="ECO:0000313" key="3">
    <source>
        <dbReference type="Proteomes" id="UP001159405"/>
    </source>
</evidence>
<keyword evidence="1" id="KW-0472">Membrane</keyword>
<sequence length="135" mass="14735">MLAVKEERTVIGGVELARKTVLAPDEQGNVITEVTETRRDINLPGSVPVTAQPSAPPALPSPPVVFRDPSPPKEFSWVECCFKCESGYEWYQLGGKGFCIVLLLLLAYLIVGTLILAYFLLLCVLASFSECDSDD</sequence>
<accession>A0ABN8NCW5</accession>